<evidence type="ECO:0000256" key="1">
    <source>
        <dbReference type="ARBA" id="ARBA00009375"/>
    </source>
</evidence>
<dbReference type="NCBIfam" id="TIGR00071">
    <property type="entry name" value="hisT_truA"/>
    <property type="match status" value="1"/>
</dbReference>
<reference evidence="9 10" key="1">
    <citation type="submission" date="2016-10" db="EMBL/GenBank/DDBJ databases">
        <authorList>
            <person name="de Groot N.N."/>
        </authorList>
    </citation>
    <scope>NUCLEOTIDE SEQUENCE [LARGE SCALE GENOMIC DNA]</scope>
    <source>
        <strain evidence="9 10">Nm146</strain>
    </source>
</reference>
<dbReference type="PANTHER" id="PTHR11142">
    <property type="entry name" value="PSEUDOURIDYLATE SYNTHASE"/>
    <property type="match status" value="1"/>
</dbReference>
<evidence type="ECO:0000313" key="10">
    <source>
        <dbReference type="Proteomes" id="UP000199561"/>
    </source>
</evidence>
<dbReference type="GO" id="GO:0031119">
    <property type="term" value="P:tRNA pseudouridine synthesis"/>
    <property type="evidence" value="ECO:0007669"/>
    <property type="project" value="UniProtKB-UniRule"/>
</dbReference>
<dbReference type="GO" id="GO:0160147">
    <property type="term" value="F:tRNA pseudouridine(38-40) synthase activity"/>
    <property type="evidence" value="ECO:0007669"/>
    <property type="project" value="UniProtKB-EC"/>
</dbReference>
<dbReference type="STRING" id="52442.SAMN05421880_11260"/>
<dbReference type="HAMAP" id="MF_00171">
    <property type="entry name" value="TruA"/>
    <property type="match status" value="1"/>
</dbReference>
<dbReference type="InterPro" id="IPR020094">
    <property type="entry name" value="TruA/RsuA/RluB/E/F_N"/>
</dbReference>
<dbReference type="Proteomes" id="UP000199561">
    <property type="component" value="Unassembled WGS sequence"/>
</dbReference>
<proteinExistence type="inferred from homology"/>
<feature type="active site" description="Nucleophile" evidence="4 5">
    <location>
        <position position="53"/>
    </location>
</feature>
<dbReference type="SUPFAM" id="SSF55120">
    <property type="entry name" value="Pseudouridine synthase"/>
    <property type="match status" value="1"/>
</dbReference>
<dbReference type="PIRSF" id="PIRSF001430">
    <property type="entry name" value="tRNA_psdUrid_synth"/>
    <property type="match status" value="1"/>
</dbReference>
<organism evidence="9 10">
    <name type="scientific">Nitrosomonas nitrosa</name>
    <dbReference type="NCBI Taxonomy" id="52442"/>
    <lineage>
        <taxon>Bacteria</taxon>
        <taxon>Pseudomonadati</taxon>
        <taxon>Pseudomonadota</taxon>
        <taxon>Betaproteobacteria</taxon>
        <taxon>Nitrosomonadales</taxon>
        <taxon>Nitrosomonadaceae</taxon>
        <taxon>Nitrosomonas</taxon>
    </lineage>
</organism>
<sequence length="275" mass="31423">MHVKIVLVLEYNGEHYHGWQNQPACRSIQSELEAAVSQIAGIETRVIAAGRTDAGVHALYQVVHFETVAQRPLNAWVRGVNAFLPEDIAVLWASEVDETFHARYCAMERRYLYCLLNHPVRPGLSQGRVGWFHGPLDLVKMRRAADMLLGEHDFSAFRTAECQAKNPVRTMTMVDIRRQGHLVLFEFRANGFLHHMVRNIVGSLIYVGQEKYSPDWMRELMKNRDRTQAAPTFSPHGLYLAGVTYDEKWKLPDSRSLSFSTPLPVVSRMDQSDCK</sequence>
<comment type="catalytic activity">
    <reaction evidence="4 7">
        <text>uridine(38/39/40) in tRNA = pseudouridine(38/39/40) in tRNA</text>
        <dbReference type="Rhea" id="RHEA:22376"/>
        <dbReference type="Rhea" id="RHEA-COMP:10085"/>
        <dbReference type="Rhea" id="RHEA-COMP:10087"/>
        <dbReference type="ChEBI" id="CHEBI:65314"/>
        <dbReference type="ChEBI" id="CHEBI:65315"/>
        <dbReference type="EC" id="5.4.99.12"/>
    </reaction>
</comment>
<evidence type="ECO:0000256" key="2">
    <source>
        <dbReference type="ARBA" id="ARBA00022694"/>
    </source>
</evidence>
<comment type="similarity">
    <text evidence="1 4 7">Belongs to the tRNA pseudouridine synthase TruA family.</text>
</comment>
<evidence type="ECO:0000259" key="8">
    <source>
        <dbReference type="Pfam" id="PF01416"/>
    </source>
</evidence>
<dbReference type="AlphaFoldDB" id="A0A1I4PSY4"/>
<feature type="binding site" evidence="4 6">
    <location>
        <position position="111"/>
    </location>
    <ligand>
        <name>substrate</name>
    </ligand>
</feature>
<dbReference type="Gene3D" id="3.30.70.580">
    <property type="entry name" value="Pseudouridine synthase I, catalytic domain, N-terminal subdomain"/>
    <property type="match status" value="1"/>
</dbReference>
<evidence type="ECO:0000313" key="9">
    <source>
        <dbReference type="EMBL" id="SFM30610.1"/>
    </source>
</evidence>
<gene>
    <name evidence="4" type="primary">truA</name>
    <name evidence="9" type="ORF">SAMN05421880_11260</name>
</gene>
<dbReference type="InterPro" id="IPR001406">
    <property type="entry name" value="PsdUridine_synth_TruA"/>
</dbReference>
<accession>A0A1I4PSY4</accession>
<feature type="domain" description="Pseudouridine synthase I TruA alpha/beta" evidence="8">
    <location>
        <begin position="10"/>
        <end position="104"/>
    </location>
</feature>
<comment type="caution">
    <text evidence="4">Lacks conserved residue(s) required for the propagation of feature annotation.</text>
</comment>
<comment type="subunit">
    <text evidence="4">Homodimer.</text>
</comment>
<dbReference type="InterPro" id="IPR020097">
    <property type="entry name" value="PsdUridine_synth_TruA_a/b_dom"/>
</dbReference>
<protein>
    <recommendedName>
        <fullName evidence="4">tRNA pseudouridine synthase A</fullName>
        <ecNumber evidence="4">5.4.99.12</ecNumber>
    </recommendedName>
    <alternativeName>
        <fullName evidence="4">tRNA pseudouridine(38-40) synthase</fullName>
    </alternativeName>
    <alternativeName>
        <fullName evidence="4">tRNA pseudouridylate synthase I</fullName>
    </alternativeName>
    <alternativeName>
        <fullName evidence="4">tRNA-uridine isomerase I</fullName>
    </alternativeName>
</protein>
<evidence type="ECO:0000256" key="4">
    <source>
        <dbReference type="HAMAP-Rule" id="MF_00171"/>
    </source>
</evidence>
<feature type="domain" description="Pseudouridine synthase I TruA alpha/beta" evidence="8">
    <location>
        <begin position="144"/>
        <end position="246"/>
    </location>
</feature>
<dbReference type="GO" id="GO:0003723">
    <property type="term" value="F:RNA binding"/>
    <property type="evidence" value="ECO:0007669"/>
    <property type="project" value="InterPro"/>
</dbReference>
<evidence type="ECO:0000256" key="5">
    <source>
        <dbReference type="PIRSR" id="PIRSR001430-1"/>
    </source>
</evidence>
<dbReference type="Pfam" id="PF01416">
    <property type="entry name" value="PseudoU_synth_1"/>
    <property type="match status" value="2"/>
</dbReference>
<dbReference type="EC" id="5.4.99.12" evidence="4"/>
<keyword evidence="2 4" id="KW-0819">tRNA processing</keyword>
<dbReference type="CDD" id="cd02570">
    <property type="entry name" value="PseudoU_synth_EcTruA"/>
    <property type="match status" value="1"/>
</dbReference>
<dbReference type="FunFam" id="3.30.70.580:FF:000001">
    <property type="entry name" value="tRNA pseudouridine synthase A"/>
    <property type="match status" value="1"/>
</dbReference>
<dbReference type="InterPro" id="IPR020095">
    <property type="entry name" value="PsdUridine_synth_TruA_C"/>
</dbReference>
<dbReference type="PANTHER" id="PTHR11142:SF0">
    <property type="entry name" value="TRNA PSEUDOURIDINE SYNTHASE-LIKE 1"/>
    <property type="match status" value="1"/>
</dbReference>
<keyword evidence="10" id="KW-1185">Reference proteome</keyword>
<evidence type="ECO:0000256" key="3">
    <source>
        <dbReference type="ARBA" id="ARBA00023235"/>
    </source>
</evidence>
<keyword evidence="3 4" id="KW-0413">Isomerase</keyword>
<name>A0A1I4PSY4_9PROT</name>
<evidence type="ECO:0000256" key="7">
    <source>
        <dbReference type="RuleBase" id="RU003792"/>
    </source>
</evidence>
<dbReference type="InterPro" id="IPR020103">
    <property type="entry name" value="PsdUridine_synth_cat_dom_sf"/>
</dbReference>
<dbReference type="Gene3D" id="3.30.70.660">
    <property type="entry name" value="Pseudouridine synthase I, catalytic domain, C-terminal subdomain"/>
    <property type="match status" value="1"/>
</dbReference>
<evidence type="ECO:0000256" key="6">
    <source>
        <dbReference type="PIRSR" id="PIRSR001430-2"/>
    </source>
</evidence>
<dbReference type="EMBL" id="FOUF01000012">
    <property type="protein sequence ID" value="SFM30610.1"/>
    <property type="molecule type" value="Genomic_DNA"/>
</dbReference>
<comment type="function">
    <text evidence="4">Formation of pseudouridine at positions 38, 39 and 40 in the anticodon stem and loop of transfer RNAs.</text>
</comment>